<comment type="caution">
    <text evidence="2">The sequence shown here is derived from an EMBL/GenBank/DDBJ whole genome shotgun (WGS) entry which is preliminary data.</text>
</comment>
<evidence type="ECO:0000313" key="2">
    <source>
        <dbReference type="EMBL" id="KAF9477642.1"/>
    </source>
</evidence>
<dbReference type="Proteomes" id="UP000807469">
    <property type="component" value="Unassembled WGS sequence"/>
</dbReference>
<gene>
    <name evidence="2" type="ORF">BDN70DRAFT_934032</name>
</gene>
<dbReference type="OrthoDB" id="3228507at2759"/>
<evidence type="ECO:0000313" key="3">
    <source>
        <dbReference type="Proteomes" id="UP000807469"/>
    </source>
</evidence>
<feature type="region of interest" description="Disordered" evidence="1">
    <location>
        <begin position="1"/>
        <end position="44"/>
    </location>
</feature>
<dbReference type="EMBL" id="MU155254">
    <property type="protein sequence ID" value="KAF9477642.1"/>
    <property type="molecule type" value="Genomic_DNA"/>
</dbReference>
<keyword evidence="3" id="KW-1185">Reference proteome</keyword>
<evidence type="ECO:0008006" key="4">
    <source>
        <dbReference type="Google" id="ProtNLM"/>
    </source>
</evidence>
<reference evidence="2" key="1">
    <citation type="submission" date="2020-11" db="EMBL/GenBank/DDBJ databases">
        <authorList>
            <consortium name="DOE Joint Genome Institute"/>
            <person name="Ahrendt S."/>
            <person name="Riley R."/>
            <person name="Andreopoulos W."/>
            <person name="Labutti K."/>
            <person name="Pangilinan J."/>
            <person name="Ruiz-Duenas F.J."/>
            <person name="Barrasa J.M."/>
            <person name="Sanchez-Garcia M."/>
            <person name="Camarero S."/>
            <person name="Miyauchi S."/>
            <person name="Serrano A."/>
            <person name="Linde D."/>
            <person name="Babiker R."/>
            <person name="Drula E."/>
            <person name="Ayuso-Fernandez I."/>
            <person name="Pacheco R."/>
            <person name="Padilla G."/>
            <person name="Ferreira P."/>
            <person name="Barriuso J."/>
            <person name="Kellner H."/>
            <person name="Castanera R."/>
            <person name="Alfaro M."/>
            <person name="Ramirez L."/>
            <person name="Pisabarro A.G."/>
            <person name="Kuo A."/>
            <person name="Tritt A."/>
            <person name="Lipzen A."/>
            <person name="He G."/>
            <person name="Yan M."/>
            <person name="Ng V."/>
            <person name="Cullen D."/>
            <person name="Martin F."/>
            <person name="Rosso M.-N."/>
            <person name="Henrissat B."/>
            <person name="Hibbett D."/>
            <person name="Martinez A.T."/>
            <person name="Grigoriev I.V."/>
        </authorList>
    </citation>
    <scope>NUCLEOTIDE SEQUENCE</scope>
    <source>
        <strain evidence="2">CIRM-BRFM 674</strain>
    </source>
</reference>
<feature type="compositionally biased region" description="Basic residues" evidence="1">
    <location>
        <begin position="1"/>
        <end position="10"/>
    </location>
</feature>
<evidence type="ECO:0000256" key="1">
    <source>
        <dbReference type="SAM" id="MobiDB-lite"/>
    </source>
</evidence>
<name>A0A9P5YXN5_9AGAR</name>
<dbReference type="AlphaFoldDB" id="A0A9P5YXN5"/>
<feature type="compositionally biased region" description="Basic and acidic residues" evidence="1">
    <location>
        <begin position="23"/>
        <end position="36"/>
    </location>
</feature>
<dbReference type="Gene3D" id="2.120.10.80">
    <property type="entry name" value="Kelch-type beta propeller"/>
    <property type="match status" value="1"/>
</dbReference>
<sequence length="422" mass="47492">MSVHPVKRPRLSNARASQSHPVRSQESRDPEPERTRAQNCTGASRKNAVIKTALGDIPPYNDYPYHLEDKFNKKLYSIGGFRCDDHSNTPTTDFYVCDTSTMQWTNRTNCLTKRDPYAVQRNPLSRAERTRSTKPQALPAINVPGVALLRLETRSFVVMFGGFASNRARSQTLIIDPDRREWWELQIAGGDVVPRINPAMVGINNKIYIFSGYRQFGANTQAHQSYSIMEFDLDSGDCRWTTRDRPYPALVRAGQAFQDACSVFDGIKILLTPGEPTESKEPINITLENTFFYHVTNDSFQSATAGISGALPQKMRWYDTYCPPRPQKSTSNSSESTESILICAYIDVPGTGDVSPEVWRLSLCPVDKIECLGINKKIWDLDSQFKCSTCVDGLIRLLGTSKDDAEDANATFDIYVDIPWKK</sequence>
<proteinExistence type="predicted"/>
<accession>A0A9P5YXN5</accession>
<dbReference type="SUPFAM" id="SSF117281">
    <property type="entry name" value="Kelch motif"/>
    <property type="match status" value="1"/>
</dbReference>
<protein>
    <recommendedName>
        <fullName evidence="4">Kelch repeat-containing protein</fullName>
    </recommendedName>
</protein>
<organism evidence="2 3">
    <name type="scientific">Pholiota conissans</name>
    <dbReference type="NCBI Taxonomy" id="109636"/>
    <lineage>
        <taxon>Eukaryota</taxon>
        <taxon>Fungi</taxon>
        <taxon>Dikarya</taxon>
        <taxon>Basidiomycota</taxon>
        <taxon>Agaricomycotina</taxon>
        <taxon>Agaricomycetes</taxon>
        <taxon>Agaricomycetidae</taxon>
        <taxon>Agaricales</taxon>
        <taxon>Agaricineae</taxon>
        <taxon>Strophariaceae</taxon>
        <taxon>Pholiota</taxon>
    </lineage>
</organism>
<dbReference type="InterPro" id="IPR015915">
    <property type="entry name" value="Kelch-typ_b-propeller"/>
</dbReference>